<accession>A0ACA9PE41</accession>
<evidence type="ECO:0000313" key="1">
    <source>
        <dbReference type="EMBL" id="CAG8706208.1"/>
    </source>
</evidence>
<sequence length="103" mass="12194">EKNQYTTRYKDQLNEVQNNDIINNKSASGAEHTVIERSIIENMKVMNEDIPKDIKFNTWEQVEGFFAKYNKKTFICEFGRKYKAKKDLSVAQKEAQRKIKTKK</sequence>
<dbReference type="Proteomes" id="UP000789920">
    <property type="component" value="Unassembled WGS sequence"/>
</dbReference>
<feature type="non-terminal residue" evidence="1">
    <location>
        <position position="1"/>
    </location>
</feature>
<name>A0ACA9PE41_9GLOM</name>
<comment type="caution">
    <text evidence="1">The sequence shown here is derived from an EMBL/GenBank/DDBJ whole genome shotgun (WGS) entry which is preliminary data.</text>
</comment>
<reference evidence="1" key="1">
    <citation type="submission" date="2021-06" db="EMBL/GenBank/DDBJ databases">
        <authorList>
            <person name="Kallberg Y."/>
            <person name="Tangrot J."/>
            <person name="Rosling A."/>
        </authorList>
    </citation>
    <scope>NUCLEOTIDE SEQUENCE</scope>
    <source>
        <strain evidence="1">MA461A</strain>
    </source>
</reference>
<keyword evidence="2" id="KW-1185">Reference proteome</keyword>
<proteinExistence type="predicted"/>
<dbReference type="EMBL" id="CAJVQC010020153">
    <property type="protein sequence ID" value="CAG8706208.1"/>
    <property type="molecule type" value="Genomic_DNA"/>
</dbReference>
<organism evidence="1 2">
    <name type="scientific">Racocetra persica</name>
    <dbReference type="NCBI Taxonomy" id="160502"/>
    <lineage>
        <taxon>Eukaryota</taxon>
        <taxon>Fungi</taxon>
        <taxon>Fungi incertae sedis</taxon>
        <taxon>Mucoromycota</taxon>
        <taxon>Glomeromycotina</taxon>
        <taxon>Glomeromycetes</taxon>
        <taxon>Diversisporales</taxon>
        <taxon>Gigasporaceae</taxon>
        <taxon>Racocetra</taxon>
    </lineage>
</organism>
<protein>
    <submittedName>
        <fullName evidence="1">28390_t:CDS:1</fullName>
    </submittedName>
</protein>
<evidence type="ECO:0000313" key="2">
    <source>
        <dbReference type="Proteomes" id="UP000789920"/>
    </source>
</evidence>
<gene>
    <name evidence="1" type="ORF">RPERSI_LOCUS10248</name>
</gene>